<protein>
    <submittedName>
        <fullName evidence="2">Glycosyltransferase involved in cell wall biosynthesis</fullName>
    </submittedName>
</protein>
<dbReference type="EMBL" id="JACHCA010000003">
    <property type="protein sequence ID" value="MBB6127045.1"/>
    <property type="molecule type" value="Genomic_DNA"/>
</dbReference>
<dbReference type="PANTHER" id="PTHR43685">
    <property type="entry name" value="GLYCOSYLTRANSFERASE"/>
    <property type="match status" value="1"/>
</dbReference>
<accession>A0A841JF19</accession>
<dbReference type="InterPro" id="IPR029044">
    <property type="entry name" value="Nucleotide-diphossugar_trans"/>
</dbReference>
<dbReference type="Pfam" id="PF00535">
    <property type="entry name" value="Glycos_transf_2"/>
    <property type="match status" value="1"/>
</dbReference>
<dbReference type="InterPro" id="IPR001173">
    <property type="entry name" value="Glyco_trans_2-like"/>
</dbReference>
<keyword evidence="2" id="KW-0808">Transferase</keyword>
<dbReference type="SUPFAM" id="SSF53448">
    <property type="entry name" value="Nucleotide-diphospho-sugar transferases"/>
    <property type="match status" value="1"/>
</dbReference>
<dbReference type="AlphaFoldDB" id="A0A841JF19"/>
<feature type="domain" description="Glycosyltransferase 2-like" evidence="1">
    <location>
        <begin position="10"/>
        <end position="94"/>
    </location>
</feature>
<evidence type="ECO:0000313" key="2">
    <source>
        <dbReference type="EMBL" id="MBB6127045.1"/>
    </source>
</evidence>
<gene>
    <name evidence="2" type="ORF">HDF22_001151</name>
</gene>
<organism evidence="2 3">
    <name type="scientific">Mucilaginibacter lappiensis</name>
    <dbReference type="NCBI Taxonomy" id="354630"/>
    <lineage>
        <taxon>Bacteria</taxon>
        <taxon>Pseudomonadati</taxon>
        <taxon>Bacteroidota</taxon>
        <taxon>Sphingobacteriia</taxon>
        <taxon>Sphingobacteriales</taxon>
        <taxon>Sphingobacteriaceae</taxon>
        <taxon>Mucilaginibacter</taxon>
    </lineage>
</organism>
<reference evidence="2 3" key="1">
    <citation type="submission" date="2020-08" db="EMBL/GenBank/DDBJ databases">
        <title>Genomic Encyclopedia of Type Strains, Phase IV (KMG-V): Genome sequencing to study the core and pangenomes of soil and plant-associated prokaryotes.</title>
        <authorList>
            <person name="Whitman W."/>
        </authorList>
    </citation>
    <scope>NUCLEOTIDE SEQUENCE [LARGE SCALE GENOMIC DNA]</scope>
    <source>
        <strain evidence="2 3">MP601</strain>
    </source>
</reference>
<proteinExistence type="predicted"/>
<name>A0A841JF19_9SPHI</name>
<dbReference type="Gene3D" id="3.90.550.10">
    <property type="entry name" value="Spore Coat Polysaccharide Biosynthesis Protein SpsA, Chain A"/>
    <property type="match status" value="1"/>
</dbReference>
<dbReference type="RefSeq" id="WP_183586245.1">
    <property type="nucleotide sequence ID" value="NZ_JACHCA010000003.1"/>
</dbReference>
<dbReference type="GO" id="GO:0016740">
    <property type="term" value="F:transferase activity"/>
    <property type="evidence" value="ECO:0007669"/>
    <property type="project" value="UniProtKB-KW"/>
</dbReference>
<sequence>MQADNAPLITIITVTYNAMDSIETTIKSVVDKRKLVDNIQFFIIDGGSTDGTVSVVKKYEKQITYFISEPDKGLYDAMNKGWKQAKEDSYILFLGSGDKIINLPELNSFNEACILAGEVEVGAKYLYTPKVDIRLKLGNTLHHQALLIKKAIHPLSPFDLNFKTYADFDFNQRLYKSGFKIKVDKNFKAYAMEGGVSSNFNKAESLNIVRKNYGWFYYKLAQVYYLLRHEV</sequence>
<evidence type="ECO:0000313" key="3">
    <source>
        <dbReference type="Proteomes" id="UP000548326"/>
    </source>
</evidence>
<dbReference type="Proteomes" id="UP000548326">
    <property type="component" value="Unassembled WGS sequence"/>
</dbReference>
<dbReference type="PANTHER" id="PTHR43685:SF2">
    <property type="entry name" value="GLYCOSYLTRANSFERASE 2-LIKE DOMAIN-CONTAINING PROTEIN"/>
    <property type="match status" value="1"/>
</dbReference>
<dbReference type="InterPro" id="IPR050834">
    <property type="entry name" value="Glycosyltransf_2"/>
</dbReference>
<comment type="caution">
    <text evidence="2">The sequence shown here is derived from an EMBL/GenBank/DDBJ whole genome shotgun (WGS) entry which is preliminary data.</text>
</comment>
<evidence type="ECO:0000259" key="1">
    <source>
        <dbReference type="Pfam" id="PF00535"/>
    </source>
</evidence>